<dbReference type="Pfam" id="PF25917">
    <property type="entry name" value="BSH_RND"/>
    <property type="match status" value="1"/>
</dbReference>
<dbReference type="Pfam" id="PF25963">
    <property type="entry name" value="Beta-barrel_AAEA"/>
    <property type="match status" value="1"/>
</dbReference>
<gene>
    <name evidence="9" type="ORF">NFI95_14280</name>
</gene>
<accession>A0ABT1WA42</accession>
<feature type="domain" description="p-hydroxybenzoic acid efflux pump subunit AaeA-like beta-barrel" evidence="8">
    <location>
        <begin position="235"/>
        <end position="331"/>
    </location>
</feature>
<feature type="region of interest" description="Disordered" evidence="5">
    <location>
        <begin position="350"/>
        <end position="392"/>
    </location>
</feature>
<evidence type="ECO:0000256" key="5">
    <source>
        <dbReference type="SAM" id="MobiDB-lite"/>
    </source>
</evidence>
<evidence type="ECO:0000259" key="8">
    <source>
        <dbReference type="Pfam" id="PF25963"/>
    </source>
</evidence>
<name>A0ABT1WA42_9PROT</name>
<dbReference type="InterPro" id="IPR050393">
    <property type="entry name" value="MFP_Efflux_Pump"/>
</dbReference>
<reference evidence="9 10" key="1">
    <citation type="submission" date="2022-06" db="EMBL/GenBank/DDBJ databases">
        <title>Endosaccharibacter gen. nov., sp. nov., endophytic bacteria isolated from sugarcane.</title>
        <authorList>
            <person name="Pitiwittayakul N."/>
            <person name="Yukphan P."/>
            <person name="Charoenyingcharoen P."/>
            <person name="Tanasupawat S."/>
        </authorList>
    </citation>
    <scope>NUCLEOTIDE SEQUENCE [LARGE SCALE GENOMIC DNA]</scope>
    <source>
        <strain evidence="9 10">KSS8</strain>
    </source>
</reference>
<feature type="domain" description="Multidrug resistance protein MdtA-like barrel-sandwich hybrid" evidence="7">
    <location>
        <begin position="94"/>
        <end position="231"/>
    </location>
</feature>
<dbReference type="InterPro" id="IPR006143">
    <property type="entry name" value="RND_pump_MFP"/>
</dbReference>
<protein>
    <submittedName>
        <fullName evidence="9">HlyD family secretion protein</fullName>
    </submittedName>
</protein>
<dbReference type="SUPFAM" id="SSF111369">
    <property type="entry name" value="HlyD-like secretion proteins"/>
    <property type="match status" value="1"/>
</dbReference>
<dbReference type="InterPro" id="IPR058634">
    <property type="entry name" value="AaeA-lik-b-barrel"/>
</dbReference>
<dbReference type="Gene3D" id="2.40.30.170">
    <property type="match status" value="1"/>
</dbReference>
<dbReference type="RefSeq" id="WP_422865097.1">
    <property type="nucleotide sequence ID" value="NZ_JAMSKV010000014.1"/>
</dbReference>
<evidence type="ECO:0000256" key="6">
    <source>
        <dbReference type="SAM" id="Phobius"/>
    </source>
</evidence>
<keyword evidence="10" id="KW-1185">Reference proteome</keyword>
<dbReference type="Proteomes" id="UP001524587">
    <property type="component" value="Unassembled WGS sequence"/>
</dbReference>
<keyword evidence="2 6" id="KW-0812">Transmembrane</keyword>
<keyword evidence="3 6" id="KW-1133">Transmembrane helix</keyword>
<evidence type="ECO:0000256" key="1">
    <source>
        <dbReference type="ARBA" id="ARBA00009477"/>
    </source>
</evidence>
<dbReference type="EMBL" id="JAMSKV010000014">
    <property type="protein sequence ID" value="MCQ8279608.1"/>
    <property type="molecule type" value="Genomic_DNA"/>
</dbReference>
<proteinExistence type="inferred from homology"/>
<evidence type="ECO:0000313" key="9">
    <source>
        <dbReference type="EMBL" id="MCQ8279608.1"/>
    </source>
</evidence>
<evidence type="ECO:0000259" key="7">
    <source>
        <dbReference type="Pfam" id="PF25917"/>
    </source>
</evidence>
<keyword evidence="4 6" id="KW-0472">Membrane</keyword>
<comment type="caution">
    <text evidence="9">The sequence shown here is derived from an EMBL/GenBank/DDBJ whole genome shotgun (WGS) entry which is preliminary data.</text>
</comment>
<evidence type="ECO:0000256" key="2">
    <source>
        <dbReference type="ARBA" id="ARBA00022692"/>
    </source>
</evidence>
<evidence type="ECO:0000313" key="10">
    <source>
        <dbReference type="Proteomes" id="UP001524587"/>
    </source>
</evidence>
<dbReference type="NCBIfam" id="TIGR01730">
    <property type="entry name" value="RND_mfp"/>
    <property type="match status" value="1"/>
</dbReference>
<sequence length="392" mass="41748">MPVPASDAGSAETTAPAQRRTGGEGGTAAAAAPRAEPPAERQRKPKRPSGLRATPILLTVSAVVVAGLLGWAVWDAYLIAPWTRDAAVRAYVVTEASEVAGRLVSLPVRADGFVRRGQLLMEIEPTDYQIAVANAEADVEQAQAALDNSKAQDKRRRELTTLSTSVEEKQNYATQVQTAEATLRRDLAALAQARVNLKRTRITSSVNGFVTNLDAQVGDYVTVGERVISIVNSDSFWVDAYFEETQLSDIHLGDRARLYLMGWKQPLWGHVSGISRGIEVQNAQADSAGLASVNPVFTWIRLAQRIPVRIALDQVPPDVILSAGMTATVQLNPHTGHGVSVLKAVLSGQRPDDIPPPLPEAQAVAPMMSPVPPPPAVPKGGVLTTPAGQTAP</sequence>
<evidence type="ECO:0000256" key="4">
    <source>
        <dbReference type="ARBA" id="ARBA00023136"/>
    </source>
</evidence>
<comment type="similarity">
    <text evidence="1">Belongs to the membrane fusion protein (MFP) (TC 8.A.1) family.</text>
</comment>
<feature type="region of interest" description="Disordered" evidence="5">
    <location>
        <begin position="1"/>
        <end position="49"/>
    </location>
</feature>
<feature type="transmembrane region" description="Helical" evidence="6">
    <location>
        <begin position="51"/>
        <end position="74"/>
    </location>
</feature>
<dbReference type="Gene3D" id="2.40.50.100">
    <property type="match status" value="1"/>
</dbReference>
<dbReference type="PANTHER" id="PTHR30367">
    <property type="entry name" value="P-HYDROXYBENZOIC ACID EFFLUX PUMP SUBUNIT AAEA-RELATED"/>
    <property type="match status" value="1"/>
</dbReference>
<evidence type="ECO:0000256" key="3">
    <source>
        <dbReference type="ARBA" id="ARBA00022989"/>
    </source>
</evidence>
<organism evidence="9 10">
    <name type="scientific">Endosaccharibacter trunci</name>
    <dbReference type="NCBI Taxonomy" id="2812733"/>
    <lineage>
        <taxon>Bacteria</taxon>
        <taxon>Pseudomonadati</taxon>
        <taxon>Pseudomonadota</taxon>
        <taxon>Alphaproteobacteria</taxon>
        <taxon>Acetobacterales</taxon>
        <taxon>Acetobacteraceae</taxon>
        <taxon>Endosaccharibacter</taxon>
    </lineage>
</organism>
<dbReference type="PANTHER" id="PTHR30367:SF1">
    <property type="entry name" value="MULTIDRUG RESISTANCE PROTEIN MDTN"/>
    <property type="match status" value="1"/>
</dbReference>
<dbReference type="InterPro" id="IPR058625">
    <property type="entry name" value="MdtA-like_BSH"/>
</dbReference>